<evidence type="ECO:0000256" key="1">
    <source>
        <dbReference type="SAM" id="Phobius"/>
    </source>
</evidence>
<dbReference type="Proteomes" id="UP000885779">
    <property type="component" value="Unassembled WGS sequence"/>
</dbReference>
<feature type="transmembrane region" description="Helical" evidence="1">
    <location>
        <begin position="208"/>
        <end position="229"/>
    </location>
</feature>
<keyword evidence="1" id="KW-0812">Transmembrane</keyword>
<feature type="transmembrane region" description="Helical" evidence="1">
    <location>
        <begin position="133"/>
        <end position="154"/>
    </location>
</feature>
<feature type="transmembrane region" description="Helical" evidence="1">
    <location>
        <begin position="241"/>
        <end position="259"/>
    </location>
</feature>
<reference evidence="2" key="1">
    <citation type="journal article" date="2020" name="mSystems">
        <title>Genome- and Community-Level Interaction Insights into Carbon Utilization and Element Cycling Functions of Hydrothermarchaeota in Hydrothermal Sediment.</title>
        <authorList>
            <person name="Zhou Z."/>
            <person name="Liu Y."/>
            <person name="Xu W."/>
            <person name="Pan J."/>
            <person name="Luo Z.H."/>
            <person name="Li M."/>
        </authorList>
    </citation>
    <scope>NUCLEOTIDE SEQUENCE [LARGE SCALE GENOMIC DNA]</scope>
    <source>
        <strain evidence="2">HyVt-577</strain>
    </source>
</reference>
<name>A0A7V4UD89_CALAY</name>
<keyword evidence="1" id="KW-1133">Transmembrane helix</keyword>
<comment type="caution">
    <text evidence="2">The sequence shown here is derived from an EMBL/GenBank/DDBJ whole genome shotgun (WGS) entry which is preliminary data.</text>
</comment>
<accession>A0A7V4UD89</accession>
<dbReference type="EMBL" id="DRQG01000064">
    <property type="protein sequence ID" value="HGY55387.1"/>
    <property type="molecule type" value="Genomic_DNA"/>
</dbReference>
<sequence>MKHIIDQLDTSINTFFDRLQKVWEGSLSRAVIGYLLVFTFVLSLLVIELNRIGLLPRPLSSLIPTNHFYSISLVFSLLLIIEVISLVFSLVHSVANSVGKQMEILSLILLRQSFKEFIYFSEPIHWEGLNEPVYHILSDAVGGLLIFIVLGFYYRLQHHVSIARDEEDKRRFITAKKLVALLLLGTFTLVGILALYESLAGSYRIEFFPVFYTILIFSDILIVLISMRYSARYCILFRNSGFALTTVVIRLALTAPAYVNVVLGLAAALFALSLTMAYNTFVPVLEKKGK</sequence>
<organism evidence="2">
    <name type="scientific">Caldithrix abyssi</name>
    <dbReference type="NCBI Taxonomy" id="187145"/>
    <lineage>
        <taxon>Bacteria</taxon>
        <taxon>Pseudomonadati</taxon>
        <taxon>Calditrichota</taxon>
        <taxon>Calditrichia</taxon>
        <taxon>Calditrichales</taxon>
        <taxon>Calditrichaceae</taxon>
        <taxon>Caldithrix</taxon>
    </lineage>
</organism>
<dbReference type="AlphaFoldDB" id="A0A7V4UD89"/>
<feature type="transmembrane region" description="Helical" evidence="1">
    <location>
        <begin position="27"/>
        <end position="47"/>
    </location>
</feature>
<feature type="transmembrane region" description="Helical" evidence="1">
    <location>
        <begin position="178"/>
        <end position="196"/>
    </location>
</feature>
<keyword evidence="1" id="KW-0472">Membrane</keyword>
<protein>
    <submittedName>
        <fullName evidence="2">Uncharacterized protein</fullName>
    </submittedName>
</protein>
<gene>
    <name evidence="2" type="ORF">ENK44_06795</name>
</gene>
<proteinExistence type="predicted"/>
<evidence type="ECO:0000313" key="2">
    <source>
        <dbReference type="EMBL" id="HGY55387.1"/>
    </source>
</evidence>
<feature type="transmembrane region" description="Helical" evidence="1">
    <location>
        <begin position="265"/>
        <end position="285"/>
    </location>
</feature>
<feature type="transmembrane region" description="Helical" evidence="1">
    <location>
        <begin position="68"/>
        <end position="91"/>
    </location>
</feature>